<dbReference type="CDD" id="cd02522">
    <property type="entry name" value="GT_2_like_a"/>
    <property type="match status" value="1"/>
</dbReference>
<dbReference type="EMBL" id="FUKI01000140">
    <property type="protein sequence ID" value="SJM95039.1"/>
    <property type="molecule type" value="Genomic_DNA"/>
</dbReference>
<dbReference type="Proteomes" id="UP000195667">
    <property type="component" value="Unassembled WGS sequence"/>
</dbReference>
<name>A0A1R4HFP3_9GAMM</name>
<comment type="subcellular location">
    <subcellularLocation>
        <location evidence="1">Cell membrane</location>
    </subcellularLocation>
</comment>
<evidence type="ECO:0000256" key="1">
    <source>
        <dbReference type="ARBA" id="ARBA00004236"/>
    </source>
</evidence>
<dbReference type="InterPro" id="IPR029044">
    <property type="entry name" value="Nucleotide-diphossugar_trans"/>
</dbReference>
<reference evidence="8" key="1">
    <citation type="submission" date="2017-02" db="EMBL/GenBank/DDBJ databases">
        <authorList>
            <person name="Daims H."/>
        </authorList>
    </citation>
    <scope>NUCLEOTIDE SEQUENCE [LARGE SCALE GENOMIC DNA]</scope>
</reference>
<dbReference type="InterPro" id="IPR026461">
    <property type="entry name" value="Trfase_2_rSAM/seldom_assoc"/>
</dbReference>
<feature type="domain" description="Glycosyltransferase 2-like" evidence="6">
    <location>
        <begin position="4"/>
        <end position="112"/>
    </location>
</feature>
<evidence type="ECO:0000256" key="2">
    <source>
        <dbReference type="ARBA" id="ARBA00022475"/>
    </source>
</evidence>
<dbReference type="OrthoDB" id="5291101at2"/>
<dbReference type="PANTHER" id="PTHR43646:SF2">
    <property type="entry name" value="GLYCOSYLTRANSFERASE 2-LIKE DOMAIN-CONTAINING PROTEIN"/>
    <property type="match status" value="1"/>
</dbReference>
<evidence type="ECO:0000256" key="5">
    <source>
        <dbReference type="ARBA" id="ARBA00023136"/>
    </source>
</evidence>
<evidence type="ECO:0000313" key="7">
    <source>
        <dbReference type="EMBL" id="SJM95039.1"/>
    </source>
</evidence>
<accession>A0A1R4HFP3</accession>
<keyword evidence="8" id="KW-1185">Reference proteome</keyword>
<evidence type="ECO:0000256" key="4">
    <source>
        <dbReference type="ARBA" id="ARBA00022679"/>
    </source>
</evidence>
<evidence type="ECO:0000259" key="6">
    <source>
        <dbReference type="Pfam" id="PF00535"/>
    </source>
</evidence>
<evidence type="ECO:0000313" key="8">
    <source>
        <dbReference type="Proteomes" id="UP000195667"/>
    </source>
</evidence>
<dbReference type="GO" id="GO:0016757">
    <property type="term" value="F:glycosyltransferase activity"/>
    <property type="evidence" value="ECO:0007669"/>
    <property type="project" value="UniProtKB-KW"/>
</dbReference>
<sequence length="226" mass="25016">MTFSIIIPTLNEADGITTCLLALQPLRIHCEIILADGGSTDTTRSKALALVDKITLSAPGRATQMNNGAAHAKGDILIFLHADTQLPEHALDSIQRHLATGNASWGRFDIRLDSPHILLKIVATLINWRSRFTGIATGDQVIFVKRTVFFNLGGYPDLALMEDIALCHLLKKRSPPLCLQDKVISSARRWQHNGIIKTILLMWSLRLRYYLGADPAKLAALYRNGK</sequence>
<protein>
    <submittedName>
        <fullName evidence="7">Glycosyl transferase family 2</fullName>
    </submittedName>
</protein>
<keyword evidence="5" id="KW-0472">Membrane</keyword>
<dbReference type="Pfam" id="PF00535">
    <property type="entry name" value="Glycos_transf_2"/>
    <property type="match status" value="1"/>
</dbReference>
<keyword evidence="2" id="KW-1003">Cell membrane</keyword>
<dbReference type="InterPro" id="IPR001173">
    <property type="entry name" value="Glyco_trans_2-like"/>
</dbReference>
<dbReference type="RefSeq" id="WP_087144605.1">
    <property type="nucleotide sequence ID" value="NZ_FUKI01000140.1"/>
</dbReference>
<dbReference type="GO" id="GO:0005886">
    <property type="term" value="C:plasma membrane"/>
    <property type="evidence" value="ECO:0007669"/>
    <property type="project" value="UniProtKB-SubCell"/>
</dbReference>
<dbReference type="SUPFAM" id="SSF53448">
    <property type="entry name" value="Nucleotide-diphospho-sugar transferases"/>
    <property type="match status" value="1"/>
</dbReference>
<proteinExistence type="predicted"/>
<evidence type="ECO:0000256" key="3">
    <source>
        <dbReference type="ARBA" id="ARBA00022676"/>
    </source>
</evidence>
<gene>
    <name evidence="7" type="ORF">CRENPOLYSF1_620019</name>
</gene>
<dbReference type="Gene3D" id="3.90.550.10">
    <property type="entry name" value="Spore Coat Polysaccharide Biosynthesis Protein SpsA, Chain A"/>
    <property type="match status" value="1"/>
</dbReference>
<dbReference type="NCBIfam" id="TIGR04283">
    <property type="entry name" value="glyco_like_mftF"/>
    <property type="match status" value="1"/>
</dbReference>
<keyword evidence="3" id="KW-0328">Glycosyltransferase</keyword>
<dbReference type="AlphaFoldDB" id="A0A1R4HFP3"/>
<organism evidence="7 8">
    <name type="scientific">Crenothrix polyspora</name>
    <dbReference type="NCBI Taxonomy" id="360316"/>
    <lineage>
        <taxon>Bacteria</taxon>
        <taxon>Pseudomonadati</taxon>
        <taxon>Pseudomonadota</taxon>
        <taxon>Gammaproteobacteria</taxon>
        <taxon>Methylococcales</taxon>
        <taxon>Crenotrichaceae</taxon>
        <taxon>Crenothrix</taxon>
    </lineage>
</organism>
<dbReference type="PANTHER" id="PTHR43646">
    <property type="entry name" value="GLYCOSYLTRANSFERASE"/>
    <property type="match status" value="1"/>
</dbReference>
<keyword evidence="4 7" id="KW-0808">Transferase</keyword>